<dbReference type="InterPro" id="IPR036038">
    <property type="entry name" value="Aminotransferase-like"/>
</dbReference>
<dbReference type="SUPFAM" id="SSF56752">
    <property type="entry name" value="D-aminoacid aminotransferase-like PLP-dependent enzymes"/>
    <property type="match status" value="1"/>
</dbReference>
<evidence type="ECO:0000256" key="2">
    <source>
        <dbReference type="ARBA" id="ARBA00009320"/>
    </source>
</evidence>
<keyword evidence="5" id="KW-0808">Transferase</keyword>
<dbReference type="PANTHER" id="PTHR42743">
    <property type="entry name" value="AMINO-ACID AMINOTRANSFERASE"/>
    <property type="match status" value="1"/>
</dbReference>
<dbReference type="GO" id="GO:0008652">
    <property type="term" value="P:amino acid biosynthetic process"/>
    <property type="evidence" value="ECO:0007669"/>
    <property type="project" value="UniProtKB-ARBA"/>
</dbReference>
<dbReference type="OrthoDB" id="196861at2157"/>
<reference evidence="5 6" key="1">
    <citation type="journal article" date="2014" name="PLoS Genet.">
        <title>Phylogenetically driven sequencing of extremely halophilic archaea reveals strategies for static and dynamic osmo-response.</title>
        <authorList>
            <person name="Becker E.A."/>
            <person name="Seitzer P.M."/>
            <person name="Tritt A."/>
            <person name="Larsen D."/>
            <person name="Krusor M."/>
            <person name="Yao A.I."/>
            <person name="Wu D."/>
            <person name="Madern D."/>
            <person name="Eisen J.A."/>
            <person name="Darling A.E."/>
            <person name="Facciotti M.T."/>
        </authorList>
    </citation>
    <scope>NUCLEOTIDE SEQUENCE [LARGE SCALE GENOMIC DNA]</scope>
    <source>
        <strain evidence="5 6">DSM 1307</strain>
    </source>
</reference>
<dbReference type="PROSITE" id="PS00770">
    <property type="entry name" value="AA_TRANSFER_CLASS_4"/>
    <property type="match status" value="1"/>
</dbReference>
<organism evidence="5 6">
    <name type="scientific">Halococcus morrhuae DSM 1307</name>
    <dbReference type="NCBI Taxonomy" id="931277"/>
    <lineage>
        <taxon>Archaea</taxon>
        <taxon>Methanobacteriati</taxon>
        <taxon>Methanobacteriota</taxon>
        <taxon>Stenosarchaea group</taxon>
        <taxon>Halobacteria</taxon>
        <taxon>Halobacteriales</taxon>
        <taxon>Halococcaceae</taxon>
        <taxon>Halococcus</taxon>
    </lineage>
</organism>
<dbReference type="InterPro" id="IPR043132">
    <property type="entry name" value="BCAT-like_C"/>
</dbReference>
<dbReference type="InterPro" id="IPR001544">
    <property type="entry name" value="Aminotrans_IV"/>
</dbReference>
<name>M0MMF0_HALMO</name>
<evidence type="ECO:0000256" key="4">
    <source>
        <dbReference type="RuleBase" id="RU004106"/>
    </source>
</evidence>
<dbReference type="InterPro" id="IPR018300">
    <property type="entry name" value="Aminotrans_IV_CS"/>
</dbReference>
<gene>
    <name evidence="5" type="ORF">C448_07257</name>
</gene>
<dbReference type="GO" id="GO:0046394">
    <property type="term" value="P:carboxylic acid biosynthetic process"/>
    <property type="evidence" value="ECO:0007669"/>
    <property type="project" value="UniProtKB-ARBA"/>
</dbReference>
<comment type="caution">
    <text evidence="5">The sequence shown here is derived from an EMBL/GenBank/DDBJ whole genome shotgun (WGS) entry which is preliminary data.</text>
</comment>
<dbReference type="PATRIC" id="fig|931277.6.peg.1415"/>
<dbReference type="eggNOG" id="arCOG02297">
    <property type="taxonomic scope" value="Archaea"/>
</dbReference>
<evidence type="ECO:0000256" key="3">
    <source>
        <dbReference type="ARBA" id="ARBA00022898"/>
    </source>
</evidence>
<keyword evidence="5" id="KW-0032">Aminotransferase</keyword>
<protein>
    <submittedName>
        <fullName evidence="5">Branched-chain amino acid aminotransferase</fullName>
    </submittedName>
</protein>
<comment type="cofactor">
    <cofactor evidence="1">
        <name>pyridoxal 5'-phosphate</name>
        <dbReference type="ChEBI" id="CHEBI:597326"/>
    </cofactor>
</comment>
<keyword evidence="6" id="KW-1185">Reference proteome</keyword>
<dbReference type="Pfam" id="PF01063">
    <property type="entry name" value="Aminotran_4"/>
    <property type="match status" value="1"/>
</dbReference>
<keyword evidence="3" id="KW-0663">Pyridoxal phosphate</keyword>
<sequence>MKYHVNGELVPEDEATVSVRDRGFLYGDAVFETMRVYGGQIFEWDAHENRLHDSAERLGFDNAVPDDLHERARETIAANELPEAYLRLTVSRGVQSRGLTPGEATEPTVVIQIGKLPRGGVDGESVWAEPATVQIVKTRRAPDVALPADAKTHNYLGGVLARLELERAATEQYRADEALLRDMDGHLVEGTTSNVFFVEDGTFKTPSLDKPVLPGVTRSVVLDLAADERFPVETGEYVPADVRSADEAFLTNSTWELRPIERADGIAVGAGPVTELLTRLFDEYVERRQYQD</sequence>
<dbReference type="Proteomes" id="UP000011568">
    <property type="component" value="Unassembled WGS sequence"/>
</dbReference>
<dbReference type="FunFam" id="3.20.10.10:FF:000002">
    <property type="entry name" value="D-alanine aminotransferase"/>
    <property type="match status" value="1"/>
</dbReference>
<dbReference type="EMBL" id="AOMC01000096">
    <property type="protein sequence ID" value="EMA45615.1"/>
    <property type="molecule type" value="Genomic_DNA"/>
</dbReference>
<dbReference type="STRING" id="931277.C448_07257"/>
<dbReference type="RefSeq" id="WP_004053280.1">
    <property type="nucleotide sequence ID" value="NZ_AOMC01000096.1"/>
</dbReference>
<dbReference type="Gene3D" id="3.30.470.10">
    <property type="match status" value="1"/>
</dbReference>
<evidence type="ECO:0000256" key="1">
    <source>
        <dbReference type="ARBA" id="ARBA00001933"/>
    </source>
</evidence>
<dbReference type="InterPro" id="IPR050571">
    <property type="entry name" value="Class-IV_PLP-Dep_Aminotrnsfr"/>
</dbReference>
<proteinExistence type="inferred from homology"/>
<comment type="similarity">
    <text evidence="2 4">Belongs to the class-IV pyridoxal-phosphate-dependent aminotransferase family.</text>
</comment>
<evidence type="ECO:0000313" key="5">
    <source>
        <dbReference type="EMBL" id="EMA45615.1"/>
    </source>
</evidence>
<dbReference type="GO" id="GO:0008483">
    <property type="term" value="F:transaminase activity"/>
    <property type="evidence" value="ECO:0007669"/>
    <property type="project" value="UniProtKB-KW"/>
</dbReference>
<accession>M0MMF0</accession>
<dbReference type="Gene3D" id="3.20.10.10">
    <property type="entry name" value="D-amino Acid Aminotransferase, subunit A, domain 2"/>
    <property type="match status" value="1"/>
</dbReference>
<dbReference type="PANTHER" id="PTHR42743:SF11">
    <property type="entry name" value="AMINODEOXYCHORISMATE LYASE"/>
    <property type="match status" value="1"/>
</dbReference>
<dbReference type="InterPro" id="IPR043131">
    <property type="entry name" value="BCAT-like_N"/>
</dbReference>
<evidence type="ECO:0000313" key="6">
    <source>
        <dbReference type="Proteomes" id="UP000011568"/>
    </source>
</evidence>
<dbReference type="AlphaFoldDB" id="M0MMF0"/>
<dbReference type="CDD" id="cd00449">
    <property type="entry name" value="PLPDE_IV"/>
    <property type="match status" value="1"/>
</dbReference>